<feature type="compositionally biased region" description="Basic and acidic residues" evidence="1">
    <location>
        <begin position="208"/>
        <end position="217"/>
    </location>
</feature>
<dbReference type="AlphaFoldDB" id="A0A6G1IZS9"/>
<proteinExistence type="predicted"/>
<feature type="compositionally biased region" description="Pro residues" evidence="1">
    <location>
        <begin position="113"/>
        <end position="122"/>
    </location>
</feature>
<dbReference type="OrthoDB" id="1714508at2759"/>
<dbReference type="PANTHER" id="PTHR13464">
    <property type="entry name" value="TRANSCRIPTIONAL REGULATOR PROTEIN HCNGP"/>
    <property type="match status" value="1"/>
</dbReference>
<name>A0A6G1IZS9_9PLEO</name>
<dbReference type="EMBL" id="MU005584">
    <property type="protein sequence ID" value="KAF2683473.1"/>
    <property type="molecule type" value="Genomic_DNA"/>
</dbReference>
<feature type="region of interest" description="Disordered" evidence="1">
    <location>
        <begin position="1"/>
        <end position="128"/>
    </location>
</feature>
<feature type="region of interest" description="Disordered" evidence="1">
    <location>
        <begin position="208"/>
        <end position="263"/>
    </location>
</feature>
<dbReference type="InterPro" id="IPR012479">
    <property type="entry name" value="SAP30BP"/>
</dbReference>
<feature type="compositionally biased region" description="Basic and acidic residues" evidence="1">
    <location>
        <begin position="228"/>
        <end position="241"/>
    </location>
</feature>
<keyword evidence="3" id="KW-1185">Reference proteome</keyword>
<accession>A0A6G1IZS9</accession>
<sequence length="263" mass="28995">MLGIHYESSDEEEVVPAQAEVSHANTTSEGAIATNIELPKPSTPIAPAAKPARIPVEESSKPPGPINGPDQGPAVIPPPVEEGLADHVQPSPLNTSTRMTIQNLTLPTVPNWDIPPSPPGSPPQRSSKKFTQFLDLKKKGQHFNQRLENSSVLRDPSHLRKLMDFAGVGQEDQYTSTLPEGLGVPVTWPEWAYGDELIASQKKIAEARAKVPRDSIDFVRSSSQSTGKRKDLEHRGGKDSSRSTWRSRSRSPKRRRSRSRERR</sequence>
<reference evidence="2" key="1">
    <citation type="journal article" date="2020" name="Stud. Mycol.">
        <title>101 Dothideomycetes genomes: a test case for predicting lifestyles and emergence of pathogens.</title>
        <authorList>
            <person name="Haridas S."/>
            <person name="Albert R."/>
            <person name="Binder M."/>
            <person name="Bloem J."/>
            <person name="Labutti K."/>
            <person name="Salamov A."/>
            <person name="Andreopoulos B."/>
            <person name="Baker S."/>
            <person name="Barry K."/>
            <person name="Bills G."/>
            <person name="Bluhm B."/>
            <person name="Cannon C."/>
            <person name="Castanera R."/>
            <person name="Culley D."/>
            <person name="Daum C."/>
            <person name="Ezra D."/>
            <person name="Gonzalez J."/>
            <person name="Henrissat B."/>
            <person name="Kuo A."/>
            <person name="Liang C."/>
            <person name="Lipzen A."/>
            <person name="Lutzoni F."/>
            <person name="Magnuson J."/>
            <person name="Mondo S."/>
            <person name="Nolan M."/>
            <person name="Ohm R."/>
            <person name="Pangilinan J."/>
            <person name="Park H.-J."/>
            <person name="Ramirez L."/>
            <person name="Alfaro M."/>
            <person name="Sun H."/>
            <person name="Tritt A."/>
            <person name="Yoshinaga Y."/>
            <person name="Zwiers L.-H."/>
            <person name="Turgeon B."/>
            <person name="Goodwin S."/>
            <person name="Spatafora J."/>
            <person name="Crous P."/>
            <person name="Grigoriev I."/>
        </authorList>
    </citation>
    <scope>NUCLEOTIDE SEQUENCE</scope>
    <source>
        <strain evidence="2">CBS 122367</strain>
    </source>
</reference>
<feature type="compositionally biased region" description="Basic residues" evidence="1">
    <location>
        <begin position="245"/>
        <end position="263"/>
    </location>
</feature>
<evidence type="ECO:0008006" key="4">
    <source>
        <dbReference type="Google" id="ProtNLM"/>
    </source>
</evidence>
<evidence type="ECO:0000313" key="2">
    <source>
        <dbReference type="EMBL" id="KAF2683473.1"/>
    </source>
</evidence>
<dbReference type="PANTHER" id="PTHR13464:SF0">
    <property type="entry name" value="SAP30-BINDING PROTEIN"/>
    <property type="match status" value="1"/>
</dbReference>
<feature type="compositionally biased region" description="Polar residues" evidence="1">
    <location>
        <begin position="91"/>
        <end position="108"/>
    </location>
</feature>
<gene>
    <name evidence="2" type="ORF">K458DRAFT_340555</name>
</gene>
<dbReference type="GO" id="GO:0005634">
    <property type="term" value="C:nucleus"/>
    <property type="evidence" value="ECO:0007669"/>
    <property type="project" value="TreeGrafter"/>
</dbReference>
<dbReference type="GO" id="GO:0006355">
    <property type="term" value="P:regulation of DNA-templated transcription"/>
    <property type="evidence" value="ECO:0007669"/>
    <property type="project" value="InterPro"/>
</dbReference>
<evidence type="ECO:0000313" key="3">
    <source>
        <dbReference type="Proteomes" id="UP000799291"/>
    </source>
</evidence>
<dbReference type="Proteomes" id="UP000799291">
    <property type="component" value="Unassembled WGS sequence"/>
</dbReference>
<organism evidence="2 3">
    <name type="scientific">Lentithecium fluviatile CBS 122367</name>
    <dbReference type="NCBI Taxonomy" id="1168545"/>
    <lineage>
        <taxon>Eukaryota</taxon>
        <taxon>Fungi</taxon>
        <taxon>Dikarya</taxon>
        <taxon>Ascomycota</taxon>
        <taxon>Pezizomycotina</taxon>
        <taxon>Dothideomycetes</taxon>
        <taxon>Pleosporomycetidae</taxon>
        <taxon>Pleosporales</taxon>
        <taxon>Massarineae</taxon>
        <taxon>Lentitheciaceae</taxon>
        <taxon>Lentithecium</taxon>
    </lineage>
</organism>
<evidence type="ECO:0000256" key="1">
    <source>
        <dbReference type="SAM" id="MobiDB-lite"/>
    </source>
</evidence>
<feature type="compositionally biased region" description="Low complexity" evidence="1">
    <location>
        <begin position="45"/>
        <end position="54"/>
    </location>
</feature>
<dbReference type="Pfam" id="PF07818">
    <property type="entry name" value="HCNGP"/>
    <property type="match status" value="1"/>
</dbReference>
<protein>
    <recommendedName>
        <fullName evidence="4">HCNGP-domain-containing protein</fullName>
    </recommendedName>
</protein>